<dbReference type="EMBL" id="JAAMPC010000001">
    <property type="protein sequence ID" value="KAG2331039.1"/>
    <property type="molecule type" value="Genomic_DNA"/>
</dbReference>
<proteinExistence type="predicted"/>
<name>A0A8X7WJS4_BRACI</name>
<keyword evidence="2" id="KW-1185">Reference proteome</keyword>
<dbReference type="PANTHER" id="PTHR35471">
    <property type="entry name" value="OS07G0223700 PROTEIN"/>
    <property type="match status" value="1"/>
</dbReference>
<accession>A0A8X7WJS4</accession>
<dbReference type="AlphaFoldDB" id="A0A8X7WJS4"/>
<gene>
    <name evidence="1" type="ORF">Bca52824_002219</name>
</gene>
<protein>
    <submittedName>
        <fullName evidence="1">Uncharacterized protein</fullName>
    </submittedName>
</protein>
<sequence>MLQTILAETNGTFFSVKIIMAMEMIGFFVKLSCSLLWFQIYRLGASIIETSLPHTNSDLRNRFLNPQTSAIDMRCSCAEEMWGGSVYDLPYYTFLFEEIQTNMISLKLYLYGKGAHISSFQN</sequence>
<evidence type="ECO:0000313" key="2">
    <source>
        <dbReference type="Proteomes" id="UP000886595"/>
    </source>
</evidence>
<evidence type="ECO:0000313" key="1">
    <source>
        <dbReference type="EMBL" id="KAG2331039.1"/>
    </source>
</evidence>
<reference evidence="1 2" key="1">
    <citation type="submission" date="2020-02" db="EMBL/GenBank/DDBJ databases">
        <authorList>
            <person name="Ma Q."/>
            <person name="Huang Y."/>
            <person name="Song X."/>
            <person name="Pei D."/>
        </authorList>
    </citation>
    <scope>NUCLEOTIDE SEQUENCE [LARGE SCALE GENOMIC DNA]</scope>
    <source>
        <strain evidence="1">Sxm20200214</strain>
        <tissue evidence="1">Leaf</tissue>
    </source>
</reference>
<dbReference type="PANTHER" id="PTHR35471:SF1">
    <property type="entry name" value="OS07G0223700 PROTEIN"/>
    <property type="match status" value="1"/>
</dbReference>
<dbReference type="OrthoDB" id="1916950at2759"/>
<dbReference type="Proteomes" id="UP000886595">
    <property type="component" value="Unassembled WGS sequence"/>
</dbReference>
<organism evidence="1 2">
    <name type="scientific">Brassica carinata</name>
    <name type="common">Ethiopian mustard</name>
    <name type="synonym">Abyssinian cabbage</name>
    <dbReference type="NCBI Taxonomy" id="52824"/>
    <lineage>
        <taxon>Eukaryota</taxon>
        <taxon>Viridiplantae</taxon>
        <taxon>Streptophyta</taxon>
        <taxon>Embryophyta</taxon>
        <taxon>Tracheophyta</taxon>
        <taxon>Spermatophyta</taxon>
        <taxon>Magnoliopsida</taxon>
        <taxon>eudicotyledons</taxon>
        <taxon>Gunneridae</taxon>
        <taxon>Pentapetalae</taxon>
        <taxon>rosids</taxon>
        <taxon>malvids</taxon>
        <taxon>Brassicales</taxon>
        <taxon>Brassicaceae</taxon>
        <taxon>Brassiceae</taxon>
        <taxon>Brassica</taxon>
    </lineage>
</organism>
<comment type="caution">
    <text evidence="1">The sequence shown here is derived from an EMBL/GenBank/DDBJ whole genome shotgun (WGS) entry which is preliminary data.</text>
</comment>